<dbReference type="PANTHER" id="PTHR31087">
    <property type="match status" value="1"/>
</dbReference>
<comment type="caution">
    <text evidence="2">The sequence shown here is derived from an EMBL/GenBank/DDBJ whole genome shotgun (WGS) entry which is preliminary data.</text>
</comment>
<dbReference type="Gene3D" id="2.40.160.200">
    <property type="entry name" value="LURP1-related"/>
    <property type="match status" value="1"/>
</dbReference>
<accession>A0A853CD33</accession>
<protein>
    <submittedName>
        <fullName evidence="2">Uncharacterized protein YxjI</fullName>
    </submittedName>
</protein>
<dbReference type="SUPFAM" id="SSF54518">
    <property type="entry name" value="Tubby C-terminal domain-like"/>
    <property type="match status" value="1"/>
</dbReference>
<dbReference type="InterPro" id="IPR038595">
    <property type="entry name" value="LOR_sf"/>
</dbReference>
<keyword evidence="3" id="KW-1185">Reference proteome</keyword>
<gene>
    <name evidence="2" type="ORF">GGQ55_002058</name>
</gene>
<organism evidence="2 3">
    <name type="scientific">Petropleomorpha daqingensis</name>
    <dbReference type="NCBI Taxonomy" id="2026353"/>
    <lineage>
        <taxon>Bacteria</taxon>
        <taxon>Bacillati</taxon>
        <taxon>Actinomycetota</taxon>
        <taxon>Actinomycetes</taxon>
        <taxon>Geodermatophilales</taxon>
        <taxon>Geodermatophilaceae</taxon>
        <taxon>Petropleomorpha</taxon>
    </lineage>
</organism>
<name>A0A853CD33_9ACTN</name>
<sequence>MLGGRERRQERREERRGGGNIHYRMRQRLISIGDDYWIEDDRGGRSYKVDGKALRMRKTMILEDADGHERAKIQERMLRIKDSMEIEDGDGHRMAMVKKALVSPLRDRWVVHVENGPDWDIQGNIVDHEYTISEGRSTVATVSKKWFRVADTYGVEMEPDRDPVLVLAATVAVDSMAHPDR</sequence>
<dbReference type="EMBL" id="JACBZT010000001">
    <property type="protein sequence ID" value="NYJ05780.1"/>
    <property type="molecule type" value="Genomic_DNA"/>
</dbReference>
<proteinExistence type="inferred from homology"/>
<dbReference type="RefSeq" id="WP_218859239.1">
    <property type="nucleotide sequence ID" value="NZ_JACBZT010000001.1"/>
</dbReference>
<dbReference type="Proteomes" id="UP000541969">
    <property type="component" value="Unassembled WGS sequence"/>
</dbReference>
<dbReference type="InterPro" id="IPR025659">
    <property type="entry name" value="Tubby-like_C"/>
</dbReference>
<evidence type="ECO:0000313" key="3">
    <source>
        <dbReference type="Proteomes" id="UP000541969"/>
    </source>
</evidence>
<dbReference type="AlphaFoldDB" id="A0A853CD33"/>
<evidence type="ECO:0000256" key="1">
    <source>
        <dbReference type="ARBA" id="ARBA00005437"/>
    </source>
</evidence>
<reference evidence="2 3" key="1">
    <citation type="submission" date="2020-07" db="EMBL/GenBank/DDBJ databases">
        <title>Sequencing the genomes of 1000 actinobacteria strains.</title>
        <authorList>
            <person name="Klenk H.-P."/>
        </authorList>
    </citation>
    <scope>NUCLEOTIDE SEQUENCE [LARGE SCALE GENOMIC DNA]</scope>
    <source>
        <strain evidence="2 3">DSM 104001</strain>
    </source>
</reference>
<comment type="similarity">
    <text evidence="1">Belongs to the LOR family.</text>
</comment>
<evidence type="ECO:0000313" key="2">
    <source>
        <dbReference type="EMBL" id="NYJ05780.1"/>
    </source>
</evidence>
<dbReference type="InterPro" id="IPR007612">
    <property type="entry name" value="LOR"/>
</dbReference>
<dbReference type="Pfam" id="PF04525">
    <property type="entry name" value="LOR"/>
    <property type="match status" value="1"/>
</dbReference>
<dbReference type="PANTHER" id="PTHR31087:SF161">
    <property type="entry name" value="TUBBY C 2 FAMILY PROTEIN"/>
    <property type="match status" value="1"/>
</dbReference>